<feature type="compositionally biased region" description="Basic and acidic residues" evidence="1">
    <location>
        <begin position="1030"/>
        <end position="1046"/>
    </location>
</feature>
<comment type="caution">
    <text evidence="2">The sequence shown here is derived from an EMBL/GenBank/DDBJ whole genome shotgun (WGS) entry which is preliminary data.</text>
</comment>
<feature type="compositionally biased region" description="Low complexity" evidence="1">
    <location>
        <begin position="1387"/>
        <end position="1403"/>
    </location>
</feature>
<feature type="compositionally biased region" description="Acidic residues" evidence="1">
    <location>
        <begin position="289"/>
        <end position="315"/>
    </location>
</feature>
<evidence type="ECO:0000256" key="1">
    <source>
        <dbReference type="SAM" id="MobiDB-lite"/>
    </source>
</evidence>
<feature type="region of interest" description="Disordered" evidence="1">
    <location>
        <begin position="1126"/>
        <end position="1158"/>
    </location>
</feature>
<proteinExistence type="predicted"/>
<keyword evidence="3" id="KW-1185">Reference proteome</keyword>
<feature type="compositionally biased region" description="Low complexity" evidence="1">
    <location>
        <begin position="18"/>
        <end position="30"/>
    </location>
</feature>
<gene>
    <name evidence="2" type="ORF">CVT26_009322</name>
</gene>
<feature type="compositionally biased region" description="Basic and acidic residues" evidence="1">
    <location>
        <begin position="169"/>
        <end position="182"/>
    </location>
</feature>
<feature type="compositionally biased region" description="Acidic residues" evidence="1">
    <location>
        <begin position="269"/>
        <end position="281"/>
    </location>
</feature>
<dbReference type="EMBL" id="NHYE01001041">
    <property type="protein sequence ID" value="PPQ99875.1"/>
    <property type="molecule type" value="Genomic_DNA"/>
</dbReference>
<feature type="region of interest" description="Disordered" evidence="1">
    <location>
        <begin position="155"/>
        <end position="241"/>
    </location>
</feature>
<reference evidence="2 3" key="1">
    <citation type="journal article" date="2018" name="Evol. Lett.">
        <title>Horizontal gene cluster transfer increased hallucinogenic mushroom diversity.</title>
        <authorList>
            <person name="Reynolds H.T."/>
            <person name="Vijayakumar V."/>
            <person name="Gluck-Thaler E."/>
            <person name="Korotkin H.B."/>
            <person name="Matheny P.B."/>
            <person name="Slot J.C."/>
        </authorList>
    </citation>
    <scope>NUCLEOTIDE SEQUENCE [LARGE SCALE GENOMIC DNA]</scope>
    <source>
        <strain evidence="2 3">SRW20</strain>
    </source>
</reference>
<dbReference type="PANTHER" id="PTHR46579">
    <property type="entry name" value="F5/8 TYPE C DOMAIN-CONTAINING PROTEIN-RELATED"/>
    <property type="match status" value="1"/>
</dbReference>
<feature type="region of interest" description="Disordered" evidence="1">
    <location>
        <begin position="264"/>
        <end position="315"/>
    </location>
</feature>
<protein>
    <submittedName>
        <fullName evidence="2">Uncharacterized protein</fullName>
    </submittedName>
</protein>
<dbReference type="PANTHER" id="PTHR46579:SF1">
    <property type="entry name" value="F5_8 TYPE C DOMAIN-CONTAINING PROTEIN"/>
    <property type="match status" value="1"/>
</dbReference>
<feature type="region of interest" description="Disordered" evidence="1">
    <location>
        <begin position="1"/>
        <end position="41"/>
    </location>
</feature>
<feature type="compositionally biased region" description="Polar residues" evidence="1">
    <location>
        <begin position="1409"/>
        <end position="1442"/>
    </location>
</feature>
<feature type="region of interest" description="Disordered" evidence="1">
    <location>
        <begin position="1009"/>
        <end position="1069"/>
    </location>
</feature>
<evidence type="ECO:0000313" key="2">
    <source>
        <dbReference type="EMBL" id="PPQ99875.1"/>
    </source>
</evidence>
<dbReference type="OrthoDB" id="2669721at2759"/>
<feature type="compositionally biased region" description="Acidic residues" evidence="1">
    <location>
        <begin position="231"/>
        <end position="241"/>
    </location>
</feature>
<sequence length="1591" mass="177396">MLCPVAATSPSPKDETRASQTPTPPSSSQRTVDDPPPVPGVPYPSQRPLLCQLIAPLDLDPSTSCPRKRGEAIIMATRHCGWWMWWSLRGYEFPVSFALSLHPSLLTQTMANKRPCWCPNCNGAAWHPRTVKRHYDALRDSIPGIPTFDAWQATRRGSDSEVEGNSADARLESIEGDERVDAVRGAGPFLAGPSDTRGSPSKRPRIERLLDPEFNDASEQGLAPTSHGNEDDIDGGSDIPDDVQVGSLVVRLSVFTDVEVFPNSTQFAPDEDHDSDDEQEAPDAPILDEHEDEPGPGLDEDIPEGYTGDDPEIGEAQDNFSCIEHVGWTQQYITQISAASLDGDKLDLATLERLRNPGEISGDILSDDDLRLSLDLYISCENASEKTYERVRTAILTRCPHLNVLSYHQVKKLMAEVTGVVAVLDDMCINSCHAFTGPLADFESCQLCGQPRYDPKQYAASGKKVPRKQAVTFPLGPQVQALRRSEAGALALRYRDRRTNEIIKTMDNATSLDDIVFDDYLCGDDYLELFDSLQEDDMAVIFSIDGAQLYQNKKSDAWIAVWIIADFDPTTRYKRIRVLPAGIFPGPDKLKYADSFTFRSFYHLSALQRENNGAGLRVWDGSKKAVITSRIAFLLGTADAVGLTELDGRVGHHGARGCRIGCDMVGRHKPGNGHYYAAHLRPNAPLQPHEVPVPDFNFRNLQLGSSRPTPMAYQEKLTILLASRDQHDYERNRKATGLSKPSVISGLDPRLMISPPLCFSVDVMHIKMNQGDLFLSLWRGTMKCDSTDSKSEWDWATLTGNTWVQHGKLIAAAAQYFPASFHRPPRNPAEKISSGYKATEWYLYMFGLGPGFFRAVLPKKYWQHFCKLVRGFRCITQRRITGAQLREAHKLLWEFVEEFEHLYYQRRLDRLHFCRPCIHTILHLAPEVQRIGPGAYISQYTLERTIGDLGSNIRQHVTPFANLAQIALRQAQSNALKSIYPSLDDTVSHLPRLTDFKMNGTTPNYIFHDDDIMPFSQNRHDNSQGQPFGNHDRGDDRNHYRGEDRNQYGWNHRSPPSHSGGSYAAPRSGRSDILATASDRELLGCGNQAFTRLYEDHIALKSQCRMLKETLAETKEELAQQRQQFLERSHLQRRQSSRRAKPDPSALSAPPPPGPLLQEDYTLVPHWTKNEWHTFGEKEKNSGRAVSRHGYLTDRSGEPMAKDRYDRLCKDAKEMFNSLYYHSADPTSWGYRTKEVSDYVFNTLISHYEEFRLCDDNWKVQTWVTAYYPDWVKNVRIKNILKRKNGDNASTGEKRPADPIQTDSRPAKQPRPNPKSTRAPVRASNKAALVNKGPAPTDRVDAPASSAPTSKEGVPAIQETQVTSTATDKEAHGNEKTMLPPEKCDSQEAQTMTAATTSQSPSAEKIIDLTTTTDPPSPIEQTAPSTSSGDSSNEPIGNNVSSCEEEAANTPAEEAQDTQKQAAVPMTANAGRVLRKKRVNVLANLVVDKPANEVPIAIPTADTTSTQAAQVPSAKSKASTKKAKPLNPSETSITTRNLYMRDYKMAHPDADLDTFRTAFASLDKDTLKMYDKRCQELKKAAKTAASPFGSA</sequence>
<dbReference type="InParanoid" id="A0A409YA43"/>
<name>A0A409YA43_9AGAR</name>
<dbReference type="Proteomes" id="UP000284706">
    <property type="component" value="Unassembled WGS sequence"/>
</dbReference>
<evidence type="ECO:0000313" key="3">
    <source>
        <dbReference type="Proteomes" id="UP000284706"/>
    </source>
</evidence>
<organism evidence="2 3">
    <name type="scientific">Gymnopilus dilepis</name>
    <dbReference type="NCBI Taxonomy" id="231916"/>
    <lineage>
        <taxon>Eukaryota</taxon>
        <taxon>Fungi</taxon>
        <taxon>Dikarya</taxon>
        <taxon>Basidiomycota</taxon>
        <taxon>Agaricomycotina</taxon>
        <taxon>Agaricomycetes</taxon>
        <taxon>Agaricomycetidae</taxon>
        <taxon>Agaricales</taxon>
        <taxon>Agaricineae</taxon>
        <taxon>Hymenogastraceae</taxon>
        <taxon>Gymnopilus</taxon>
    </lineage>
</organism>
<accession>A0A409YA43</accession>
<feature type="region of interest" description="Disordered" evidence="1">
    <location>
        <begin position="1285"/>
        <end position="1463"/>
    </location>
</feature>
<dbReference type="STRING" id="231916.A0A409YA43"/>